<organism evidence="1 2">
    <name type="scientific">Ascaris lumbricoides</name>
    <name type="common">Giant roundworm</name>
    <dbReference type="NCBI Taxonomy" id="6252"/>
    <lineage>
        <taxon>Eukaryota</taxon>
        <taxon>Metazoa</taxon>
        <taxon>Ecdysozoa</taxon>
        <taxon>Nematoda</taxon>
        <taxon>Chromadorea</taxon>
        <taxon>Rhabditida</taxon>
        <taxon>Spirurina</taxon>
        <taxon>Ascaridomorpha</taxon>
        <taxon>Ascaridoidea</taxon>
        <taxon>Ascarididae</taxon>
        <taxon>Ascaris</taxon>
    </lineage>
</organism>
<protein>
    <submittedName>
        <fullName evidence="2">Ovule protein</fullName>
    </submittedName>
</protein>
<reference evidence="2" key="1">
    <citation type="submission" date="2017-02" db="UniProtKB">
        <authorList>
            <consortium name="WormBaseParasite"/>
        </authorList>
    </citation>
    <scope>IDENTIFICATION</scope>
</reference>
<name>A0A0M3HGQ6_ASCLU</name>
<proteinExistence type="predicted"/>
<sequence length="156" mass="17500">NSEVFVEIISCGEQFFEVWLLLCAIRHCGCKAFFNDHINQLISSLLPNHLSKPHIILITHYHSSQILLQISKKPLQPGIYRPDQVSPSPIDKSVRIRYSLLPTTAPTHSPSENTSFGVFDCIINEHISRSIHVLNFASSPSNIPSICIADKLVQKT</sequence>
<dbReference type="AlphaFoldDB" id="A0A0M3HGQ6"/>
<keyword evidence="1" id="KW-1185">Reference proteome</keyword>
<evidence type="ECO:0000313" key="1">
    <source>
        <dbReference type="Proteomes" id="UP000036681"/>
    </source>
</evidence>
<dbReference type="WBParaSite" id="ALUE_0000070101-mRNA-1">
    <property type="protein sequence ID" value="ALUE_0000070101-mRNA-1"/>
    <property type="gene ID" value="ALUE_0000070101"/>
</dbReference>
<dbReference type="Proteomes" id="UP000036681">
    <property type="component" value="Unplaced"/>
</dbReference>
<accession>A0A0M3HGQ6</accession>
<evidence type="ECO:0000313" key="2">
    <source>
        <dbReference type="WBParaSite" id="ALUE_0000070101-mRNA-1"/>
    </source>
</evidence>